<dbReference type="GO" id="GO:0016020">
    <property type="term" value="C:membrane"/>
    <property type="evidence" value="ECO:0007669"/>
    <property type="project" value="UniProtKB-SubCell"/>
</dbReference>
<proteinExistence type="inferred from homology"/>
<evidence type="ECO:0000256" key="6">
    <source>
        <dbReference type="SAM" id="Phobius"/>
    </source>
</evidence>
<feature type="transmembrane region" description="Helical" evidence="6">
    <location>
        <begin position="68"/>
        <end position="85"/>
    </location>
</feature>
<feature type="transmembrane region" description="Helical" evidence="6">
    <location>
        <begin position="91"/>
        <end position="112"/>
    </location>
</feature>
<dbReference type="AlphaFoldDB" id="A0A327QH54"/>
<keyword evidence="4 6" id="KW-1133">Transmembrane helix</keyword>
<dbReference type="InterPro" id="IPR012506">
    <property type="entry name" value="TMEM86B-like"/>
</dbReference>
<keyword evidence="5 6" id="KW-0472">Membrane</keyword>
<organism evidence="7 8">
    <name type="scientific">Chitinophaga skermanii</name>
    <dbReference type="NCBI Taxonomy" id="331697"/>
    <lineage>
        <taxon>Bacteria</taxon>
        <taxon>Pseudomonadati</taxon>
        <taxon>Bacteroidota</taxon>
        <taxon>Chitinophagia</taxon>
        <taxon>Chitinophagales</taxon>
        <taxon>Chitinophagaceae</taxon>
        <taxon>Chitinophaga</taxon>
    </lineage>
</organism>
<dbReference type="Proteomes" id="UP000249547">
    <property type="component" value="Unassembled WGS sequence"/>
</dbReference>
<evidence type="ECO:0000313" key="8">
    <source>
        <dbReference type="Proteomes" id="UP000249547"/>
    </source>
</evidence>
<feature type="transmembrane region" description="Helical" evidence="6">
    <location>
        <begin position="41"/>
        <end position="56"/>
    </location>
</feature>
<dbReference type="Pfam" id="PF07947">
    <property type="entry name" value="YhhN"/>
    <property type="match status" value="1"/>
</dbReference>
<dbReference type="EMBL" id="QLLL01000005">
    <property type="protein sequence ID" value="RAJ03879.1"/>
    <property type="molecule type" value="Genomic_DNA"/>
</dbReference>
<accession>A0A327QH54</accession>
<comment type="subcellular location">
    <subcellularLocation>
        <location evidence="1">Membrane</location>
        <topology evidence="1">Multi-pass membrane protein</topology>
    </subcellularLocation>
</comment>
<dbReference type="PANTHER" id="PTHR31885:SF6">
    <property type="entry name" value="GH04784P"/>
    <property type="match status" value="1"/>
</dbReference>
<keyword evidence="8" id="KW-1185">Reference proteome</keyword>
<evidence type="ECO:0000256" key="1">
    <source>
        <dbReference type="ARBA" id="ARBA00004141"/>
    </source>
</evidence>
<keyword evidence="3 6" id="KW-0812">Transmembrane</keyword>
<evidence type="ECO:0000256" key="3">
    <source>
        <dbReference type="ARBA" id="ARBA00022692"/>
    </source>
</evidence>
<feature type="transmembrane region" description="Helical" evidence="6">
    <location>
        <begin position="150"/>
        <end position="172"/>
    </location>
</feature>
<feature type="transmembrane region" description="Helical" evidence="6">
    <location>
        <begin position="124"/>
        <end position="144"/>
    </location>
</feature>
<evidence type="ECO:0000313" key="7">
    <source>
        <dbReference type="EMBL" id="RAJ03879.1"/>
    </source>
</evidence>
<comment type="caution">
    <text evidence="7">The sequence shown here is derived from an EMBL/GenBank/DDBJ whole genome shotgun (WGS) entry which is preliminary data.</text>
</comment>
<name>A0A327QH54_9BACT</name>
<evidence type="ECO:0000256" key="4">
    <source>
        <dbReference type="ARBA" id="ARBA00022989"/>
    </source>
</evidence>
<feature type="transmembrane region" description="Helical" evidence="6">
    <location>
        <begin position="205"/>
        <end position="225"/>
    </location>
</feature>
<dbReference type="GO" id="GO:0016787">
    <property type="term" value="F:hydrolase activity"/>
    <property type="evidence" value="ECO:0007669"/>
    <property type="project" value="TreeGrafter"/>
</dbReference>
<evidence type="ECO:0000256" key="2">
    <source>
        <dbReference type="ARBA" id="ARBA00007375"/>
    </source>
</evidence>
<reference evidence="7 8" key="1">
    <citation type="submission" date="2018-06" db="EMBL/GenBank/DDBJ databases">
        <title>Genomic Encyclopedia of Archaeal and Bacterial Type Strains, Phase II (KMG-II): from individual species to whole genera.</title>
        <authorList>
            <person name="Goeker M."/>
        </authorList>
    </citation>
    <scope>NUCLEOTIDE SEQUENCE [LARGE SCALE GENOMIC DNA]</scope>
    <source>
        <strain evidence="7 8">DSM 23857</strain>
    </source>
</reference>
<feature type="transmembrane region" description="Helical" evidence="6">
    <location>
        <begin position="179"/>
        <end position="199"/>
    </location>
</feature>
<gene>
    <name evidence="7" type="ORF">LX64_02756</name>
</gene>
<sequence>MSKLYSTLVMQKQLWSLLYFLLLLADLLAVAFDLPVEIRYITKPGLMIVLAIYYWMQVGHSAYRSRNLVFAALIFSWWGDVLLLLEDKTGLYFMLGLASFLLAHVMYIFFFAKSRLPKSFIGHNNLLWVAIVLLYAGALVAFLLPHLGDMTIPVMIYALTIATMLAMSIFSYAHIKEGFSAFFIVGASLFVISDSLLAINKFYQAFPGGGVLVMLTYGLAQWCIVEGATKYLKRAW</sequence>
<dbReference type="PANTHER" id="PTHR31885">
    <property type="entry name" value="GH04784P"/>
    <property type="match status" value="1"/>
</dbReference>
<comment type="similarity">
    <text evidence="2">Belongs to the TMEM86 family.</text>
</comment>
<evidence type="ECO:0000256" key="5">
    <source>
        <dbReference type="ARBA" id="ARBA00023136"/>
    </source>
</evidence>
<protein>
    <submittedName>
        <fullName evidence="7">Putative membrane protein YhhN</fullName>
    </submittedName>
</protein>